<evidence type="ECO:0000313" key="7">
    <source>
        <dbReference type="Proteomes" id="UP000006514"/>
    </source>
</evidence>
<dbReference type="GO" id="GO:0046872">
    <property type="term" value="F:metal ion binding"/>
    <property type="evidence" value="ECO:0007669"/>
    <property type="project" value="UniProtKB-KW"/>
</dbReference>
<evidence type="ECO:0000256" key="2">
    <source>
        <dbReference type="ARBA" id="ARBA00022723"/>
    </source>
</evidence>
<feature type="chain" id="PRO_5003741433" evidence="4">
    <location>
        <begin position="17"/>
        <end position="300"/>
    </location>
</feature>
<sequence length="300" mass="30962">MLAIPVVLLAVSAAQAVNILMGNDDGWATSNIRAMFNALDEAGHNVVLSSPAIGMSGTSSTDLPPVPVLFGCQFGSCPPLSPAQGFNASDPRLNYVNSFPVTAFKYGLSTLAPKFFAPSGKPDLVVSGPNVGDNIGIINDVFSGTLGVACAGARAGIPSIGFSGVSGEKVSYTTLPNAYSGVYASLAAAFVEHVLAKGATPLLRAGVALNVNYPPVDKEGGCTQPKYVLSRQTLAVPWGTRDLEICGNGGRLPKEQDVMDAKGCWASVTVLDMDSKFDVGADLQGKVVDILGDLLVCLPK</sequence>
<keyword evidence="7" id="KW-1185">Reference proteome</keyword>
<dbReference type="GO" id="GO:0008252">
    <property type="term" value="F:nucleotidase activity"/>
    <property type="evidence" value="ECO:0007669"/>
    <property type="project" value="InterPro"/>
</dbReference>
<proteinExistence type="inferred from homology"/>
<feature type="domain" description="Survival protein SurE-like phosphatase/nucleotidase" evidence="5">
    <location>
        <begin position="19"/>
        <end position="219"/>
    </location>
</feature>
<comment type="similarity">
    <text evidence="1">Belongs to the SurE nucleotidase family.</text>
</comment>
<accession>J0WVP6</accession>
<dbReference type="SUPFAM" id="SSF64167">
    <property type="entry name" value="SurE-like"/>
    <property type="match status" value="1"/>
</dbReference>
<name>J0WVP6_AURST</name>
<organism evidence="6 7">
    <name type="scientific">Auricularia subglabra (strain TFB-10046 / SS5)</name>
    <name type="common">White-rot fungus</name>
    <name type="synonym">Auricularia delicata (strain TFB10046)</name>
    <dbReference type="NCBI Taxonomy" id="717982"/>
    <lineage>
        <taxon>Eukaryota</taxon>
        <taxon>Fungi</taxon>
        <taxon>Dikarya</taxon>
        <taxon>Basidiomycota</taxon>
        <taxon>Agaricomycotina</taxon>
        <taxon>Agaricomycetes</taxon>
        <taxon>Auriculariales</taxon>
        <taxon>Auriculariaceae</taxon>
        <taxon>Auricularia</taxon>
    </lineage>
</organism>
<dbReference type="InterPro" id="IPR036523">
    <property type="entry name" value="SurE-like_sf"/>
</dbReference>
<dbReference type="eggNOG" id="ENOG502RXS5">
    <property type="taxonomic scope" value="Eukaryota"/>
</dbReference>
<dbReference type="Gene3D" id="3.40.1210.10">
    <property type="entry name" value="Survival protein SurE-like phosphatase/nucleotidase"/>
    <property type="match status" value="1"/>
</dbReference>
<evidence type="ECO:0000256" key="1">
    <source>
        <dbReference type="ARBA" id="ARBA00011062"/>
    </source>
</evidence>
<dbReference type="Proteomes" id="UP000006514">
    <property type="component" value="Unassembled WGS sequence"/>
</dbReference>
<dbReference type="InterPro" id="IPR030048">
    <property type="entry name" value="SurE"/>
</dbReference>
<evidence type="ECO:0000313" key="6">
    <source>
        <dbReference type="EMBL" id="EJD37233.1"/>
    </source>
</evidence>
<dbReference type="PANTHER" id="PTHR30457:SF0">
    <property type="entry name" value="PHOSPHATASE, PUTATIVE (AFU_ORTHOLOGUE AFUA_4G01070)-RELATED"/>
    <property type="match status" value="1"/>
</dbReference>
<keyword evidence="4" id="KW-0732">Signal</keyword>
<dbReference type="PANTHER" id="PTHR30457">
    <property type="entry name" value="5'-NUCLEOTIDASE SURE"/>
    <property type="match status" value="1"/>
</dbReference>
<dbReference type="Pfam" id="PF01975">
    <property type="entry name" value="SurE"/>
    <property type="match status" value="1"/>
</dbReference>
<keyword evidence="2" id="KW-0479">Metal-binding</keyword>
<dbReference type="InParanoid" id="J0WVP6"/>
<evidence type="ECO:0000256" key="3">
    <source>
        <dbReference type="ARBA" id="ARBA00022801"/>
    </source>
</evidence>
<evidence type="ECO:0000259" key="5">
    <source>
        <dbReference type="Pfam" id="PF01975"/>
    </source>
</evidence>
<dbReference type="KEGG" id="adl:AURDEDRAFT_173752"/>
<dbReference type="OrthoDB" id="4018688at2759"/>
<reference evidence="7" key="1">
    <citation type="journal article" date="2012" name="Science">
        <title>The Paleozoic origin of enzymatic lignin decomposition reconstructed from 31 fungal genomes.</title>
        <authorList>
            <person name="Floudas D."/>
            <person name="Binder M."/>
            <person name="Riley R."/>
            <person name="Barry K."/>
            <person name="Blanchette R.A."/>
            <person name="Henrissat B."/>
            <person name="Martinez A.T."/>
            <person name="Otillar R."/>
            <person name="Spatafora J.W."/>
            <person name="Yadav J.S."/>
            <person name="Aerts A."/>
            <person name="Benoit I."/>
            <person name="Boyd A."/>
            <person name="Carlson A."/>
            <person name="Copeland A."/>
            <person name="Coutinho P.M."/>
            <person name="de Vries R.P."/>
            <person name="Ferreira P."/>
            <person name="Findley K."/>
            <person name="Foster B."/>
            <person name="Gaskell J."/>
            <person name="Glotzer D."/>
            <person name="Gorecki P."/>
            <person name="Heitman J."/>
            <person name="Hesse C."/>
            <person name="Hori C."/>
            <person name="Igarashi K."/>
            <person name="Jurgens J.A."/>
            <person name="Kallen N."/>
            <person name="Kersten P."/>
            <person name="Kohler A."/>
            <person name="Kuees U."/>
            <person name="Kumar T.K.A."/>
            <person name="Kuo A."/>
            <person name="LaButti K."/>
            <person name="Larrondo L.F."/>
            <person name="Lindquist E."/>
            <person name="Ling A."/>
            <person name="Lombard V."/>
            <person name="Lucas S."/>
            <person name="Lundell T."/>
            <person name="Martin R."/>
            <person name="McLaughlin D.J."/>
            <person name="Morgenstern I."/>
            <person name="Morin E."/>
            <person name="Murat C."/>
            <person name="Nagy L.G."/>
            <person name="Nolan M."/>
            <person name="Ohm R.A."/>
            <person name="Patyshakuliyeva A."/>
            <person name="Rokas A."/>
            <person name="Ruiz-Duenas F.J."/>
            <person name="Sabat G."/>
            <person name="Salamov A."/>
            <person name="Samejima M."/>
            <person name="Schmutz J."/>
            <person name="Slot J.C."/>
            <person name="St John F."/>
            <person name="Stenlid J."/>
            <person name="Sun H."/>
            <person name="Sun S."/>
            <person name="Syed K."/>
            <person name="Tsang A."/>
            <person name="Wiebenga A."/>
            <person name="Young D."/>
            <person name="Pisabarro A."/>
            <person name="Eastwood D.C."/>
            <person name="Martin F."/>
            <person name="Cullen D."/>
            <person name="Grigoriev I.V."/>
            <person name="Hibbett D.S."/>
        </authorList>
    </citation>
    <scope>NUCLEOTIDE SEQUENCE [LARGE SCALE GENOMIC DNA]</scope>
    <source>
        <strain evidence="7">TFB10046</strain>
    </source>
</reference>
<dbReference type="AlphaFoldDB" id="J0WVP6"/>
<dbReference type="EMBL" id="JH687845">
    <property type="protein sequence ID" value="EJD37233.1"/>
    <property type="molecule type" value="Genomic_DNA"/>
</dbReference>
<gene>
    <name evidence="6" type="ORF">AURDEDRAFT_173752</name>
</gene>
<feature type="signal peptide" evidence="4">
    <location>
        <begin position="1"/>
        <end position="16"/>
    </location>
</feature>
<dbReference type="InterPro" id="IPR002828">
    <property type="entry name" value="SurE-like_Pase/nucleotidase"/>
</dbReference>
<keyword evidence="3" id="KW-0378">Hydrolase</keyword>
<protein>
    <submittedName>
        <fullName evidence="6">5'/3'-nucleotidase sure family protein</fullName>
    </submittedName>
</protein>
<evidence type="ECO:0000256" key="4">
    <source>
        <dbReference type="SAM" id="SignalP"/>
    </source>
</evidence>